<evidence type="ECO:0000256" key="3">
    <source>
        <dbReference type="ARBA" id="ARBA00006083"/>
    </source>
</evidence>
<keyword evidence="6" id="KW-0479">Metal-binding</keyword>
<evidence type="ECO:0000259" key="10">
    <source>
        <dbReference type="Pfam" id="PF00962"/>
    </source>
</evidence>
<dbReference type="InterPro" id="IPR006330">
    <property type="entry name" value="Ado/ade_deaminase"/>
</dbReference>
<dbReference type="GO" id="GO:0004000">
    <property type="term" value="F:adenosine deaminase activity"/>
    <property type="evidence" value="ECO:0007669"/>
    <property type="project" value="InterPro"/>
</dbReference>
<dbReference type="GO" id="GO:0046103">
    <property type="term" value="P:inosine biosynthetic process"/>
    <property type="evidence" value="ECO:0007669"/>
    <property type="project" value="TreeGrafter"/>
</dbReference>
<comment type="similarity">
    <text evidence="3">Belongs to the metallo-dependent hydrolases superfamily. Adenosine and AMP deaminases family. ADGF subfamily.</text>
</comment>
<comment type="caution">
    <text evidence="12">The sequence shown here is derived from an EMBL/GenBank/DDBJ whole genome shotgun (WGS) entry which is preliminary data.</text>
</comment>
<dbReference type="GO" id="GO:0046872">
    <property type="term" value="F:metal ion binding"/>
    <property type="evidence" value="ECO:0007669"/>
    <property type="project" value="UniProtKB-KW"/>
</dbReference>
<dbReference type="NCBIfam" id="TIGR01431">
    <property type="entry name" value="adm_rel"/>
    <property type="match status" value="1"/>
</dbReference>
<reference evidence="12 13" key="1">
    <citation type="submission" date="2024-04" db="EMBL/GenBank/DDBJ databases">
        <authorList>
            <consortium name="Genoscope - CEA"/>
            <person name="William W."/>
        </authorList>
    </citation>
    <scope>NUCLEOTIDE SEQUENCE [LARGE SCALE GENOMIC DNA]</scope>
</reference>
<dbReference type="GO" id="GO:0006154">
    <property type="term" value="P:adenosine catabolic process"/>
    <property type="evidence" value="ECO:0007669"/>
    <property type="project" value="InterPro"/>
</dbReference>
<gene>
    <name evidence="12" type="ORF">GSLYS_00000464001</name>
</gene>
<dbReference type="PANTHER" id="PTHR11409:SF39">
    <property type="entry name" value="ADENOSINE DEAMINASE 2"/>
    <property type="match status" value="1"/>
</dbReference>
<keyword evidence="13" id="KW-1185">Reference proteome</keyword>
<dbReference type="Gene3D" id="3.20.20.140">
    <property type="entry name" value="Metal-dependent hydrolases"/>
    <property type="match status" value="1"/>
</dbReference>
<comment type="cofactor">
    <cofactor evidence="1">
        <name>Zn(2+)</name>
        <dbReference type="ChEBI" id="CHEBI:29105"/>
    </cofactor>
</comment>
<dbReference type="InterPro" id="IPR006331">
    <property type="entry name" value="ADGF"/>
</dbReference>
<dbReference type="EMBL" id="CAXITT010000003">
    <property type="protein sequence ID" value="CAL1526287.1"/>
    <property type="molecule type" value="Genomic_DNA"/>
</dbReference>
<comment type="catalytic activity">
    <reaction evidence="9">
        <text>adenosine + H2O + H(+) = inosine + NH4(+)</text>
        <dbReference type="Rhea" id="RHEA:24408"/>
        <dbReference type="ChEBI" id="CHEBI:15377"/>
        <dbReference type="ChEBI" id="CHEBI:15378"/>
        <dbReference type="ChEBI" id="CHEBI:16335"/>
        <dbReference type="ChEBI" id="CHEBI:17596"/>
        <dbReference type="ChEBI" id="CHEBI:28938"/>
        <dbReference type="EC" id="3.5.4.4"/>
    </reaction>
</comment>
<evidence type="ECO:0000256" key="4">
    <source>
        <dbReference type="ARBA" id="ARBA00012784"/>
    </source>
</evidence>
<dbReference type="PANTHER" id="PTHR11409">
    <property type="entry name" value="ADENOSINE DEAMINASE"/>
    <property type="match status" value="1"/>
</dbReference>
<keyword evidence="5" id="KW-0964">Secreted</keyword>
<keyword evidence="8" id="KW-0378">Hydrolase</keyword>
<evidence type="ECO:0000256" key="8">
    <source>
        <dbReference type="ARBA" id="ARBA00022801"/>
    </source>
</evidence>
<keyword evidence="7" id="KW-0732">Signal</keyword>
<dbReference type="EC" id="3.5.4.4" evidence="4"/>
<accession>A0AAV2GXY0</accession>
<evidence type="ECO:0000256" key="7">
    <source>
        <dbReference type="ARBA" id="ARBA00022729"/>
    </source>
</evidence>
<evidence type="ECO:0000313" key="12">
    <source>
        <dbReference type="EMBL" id="CAL1526287.1"/>
    </source>
</evidence>
<dbReference type="AlphaFoldDB" id="A0AAV2GXY0"/>
<dbReference type="FunFam" id="3.20.20.140:FF:000017">
    <property type="entry name" value="Adenosine deaminase 2"/>
    <property type="match status" value="1"/>
</dbReference>
<protein>
    <recommendedName>
        <fullName evidence="4">adenosine deaminase</fullName>
        <ecNumber evidence="4">3.5.4.4</ecNumber>
    </recommendedName>
</protein>
<dbReference type="Pfam" id="PF00962">
    <property type="entry name" value="A_deaminase"/>
    <property type="match status" value="1"/>
</dbReference>
<sequence length="523" mass="59874">MSLTEARRPAATIIYKKPILSSTIKMHSSRLLVLALLVGVCSGMPEWYKNLRDAFISDELAMRVGQDLILNDKEKRVNDFLMSEKRAEVQASTMTKTRYLGAEHFFLAKKRIEATPIYDILKQMPKGGNLHLHDHAITSIEWVVKNHTYLPNVYTQLDASTGARVFSISETPLEGWENLEKKRKTLDNIDEYDNQLIREISIWVPDPYTAYPTVNDVWGKFNNFFDSMGGFTKDLTLAKWYFEEALEQFYEDGVQYMELRGGTMKDYKRKDMTIPYLQMIQDSTKAFQEKHPDFIGVKMIIAGKRYADEATNAKVLNQTVELMKIFPDLVKGFDLVAQEDVFHTTAFYADELLKPDHSPVTPYFFHAGETDWTEGVDVNLVDSVLMNAKRIGHGYAAMRHPKVMEAVLNKKIAIELNPISNQVLGLTNDLRDHPGAIFIAYGAPVVICSDDPVAWFARPLSHDFYYTFMALGAANDDLRLLKKLIFNSFKYSTMTPTEVQVALTKWQGRWDTFLDDVIAKYNL</sequence>
<name>A0AAV2GXY0_LYMST</name>
<evidence type="ECO:0000259" key="11">
    <source>
        <dbReference type="Pfam" id="PF08451"/>
    </source>
</evidence>
<dbReference type="InterPro" id="IPR001365">
    <property type="entry name" value="A_deaminase_dom"/>
</dbReference>
<feature type="domain" description="Adenosine deaminase" evidence="10">
    <location>
        <begin position="244"/>
        <end position="492"/>
    </location>
</feature>
<dbReference type="Proteomes" id="UP001497497">
    <property type="component" value="Unassembled WGS sequence"/>
</dbReference>
<evidence type="ECO:0000256" key="6">
    <source>
        <dbReference type="ARBA" id="ARBA00022723"/>
    </source>
</evidence>
<dbReference type="InterPro" id="IPR032466">
    <property type="entry name" value="Metal_Hydrolase"/>
</dbReference>
<feature type="domain" description="Adenosine/AMP deaminase N-terminal" evidence="11">
    <location>
        <begin position="45"/>
        <end position="121"/>
    </location>
</feature>
<evidence type="ECO:0000256" key="9">
    <source>
        <dbReference type="ARBA" id="ARBA00047764"/>
    </source>
</evidence>
<evidence type="ECO:0000256" key="5">
    <source>
        <dbReference type="ARBA" id="ARBA00022525"/>
    </source>
</evidence>
<dbReference type="Pfam" id="PF08451">
    <property type="entry name" value="A_deaminase_N"/>
    <property type="match status" value="1"/>
</dbReference>
<proteinExistence type="inferred from homology"/>
<evidence type="ECO:0000256" key="2">
    <source>
        <dbReference type="ARBA" id="ARBA00004613"/>
    </source>
</evidence>
<evidence type="ECO:0000313" key="13">
    <source>
        <dbReference type="Proteomes" id="UP001497497"/>
    </source>
</evidence>
<dbReference type="SUPFAM" id="SSF51556">
    <property type="entry name" value="Metallo-dependent hydrolases"/>
    <property type="match status" value="1"/>
</dbReference>
<dbReference type="GO" id="GO:0005615">
    <property type="term" value="C:extracellular space"/>
    <property type="evidence" value="ECO:0007669"/>
    <property type="project" value="InterPro"/>
</dbReference>
<organism evidence="12 13">
    <name type="scientific">Lymnaea stagnalis</name>
    <name type="common">Great pond snail</name>
    <name type="synonym">Helix stagnalis</name>
    <dbReference type="NCBI Taxonomy" id="6523"/>
    <lineage>
        <taxon>Eukaryota</taxon>
        <taxon>Metazoa</taxon>
        <taxon>Spiralia</taxon>
        <taxon>Lophotrochozoa</taxon>
        <taxon>Mollusca</taxon>
        <taxon>Gastropoda</taxon>
        <taxon>Heterobranchia</taxon>
        <taxon>Euthyneura</taxon>
        <taxon>Panpulmonata</taxon>
        <taxon>Hygrophila</taxon>
        <taxon>Lymnaeoidea</taxon>
        <taxon>Lymnaeidae</taxon>
        <taxon>Lymnaea</taxon>
    </lineage>
</organism>
<dbReference type="InterPro" id="IPR013659">
    <property type="entry name" value="A_deaminase_N"/>
</dbReference>
<evidence type="ECO:0000256" key="1">
    <source>
        <dbReference type="ARBA" id="ARBA00001947"/>
    </source>
</evidence>
<comment type="subcellular location">
    <subcellularLocation>
        <location evidence="2">Secreted</location>
    </subcellularLocation>
</comment>